<dbReference type="InterPro" id="IPR013517">
    <property type="entry name" value="FG-GAP"/>
</dbReference>
<evidence type="ECO:0000256" key="7">
    <source>
        <dbReference type="ARBA" id="ARBA00023180"/>
    </source>
</evidence>
<comment type="subcellular location">
    <subcellularLocation>
        <location evidence="1">Membrane</location>
        <topology evidence="1">Single-pass type I membrane protein</topology>
    </subcellularLocation>
</comment>
<dbReference type="Gene3D" id="2.130.10.130">
    <property type="entry name" value="Integrin alpha, N-terminal"/>
    <property type="match status" value="1"/>
</dbReference>
<feature type="transmembrane region" description="Helical" evidence="8">
    <location>
        <begin position="549"/>
        <end position="573"/>
    </location>
</feature>
<gene>
    <name evidence="11" type="ORF">RN001_012603</name>
</gene>
<evidence type="ECO:0000256" key="9">
    <source>
        <dbReference type="SAM" id="SignalP"/>
    </source>
</evidence>
<proteinExistence type="inferred from homology"/>
<dbReference type="SUPFAM" id="SSF69318">
    <property type="entry name" value="Integrin alpha N-terminal domain"/>
    <property type="match status" value="1"/>
</dbReference>
<keyword evidence="7" id="KW-0325">Glycoprotein</keyword>
<evidence type="ECO:0000256" key="1">
    <source>
        <dbReference type="ARBA" id="ARBA00004479"/>
    </source>
</evidence>
<keyword evidence="5 8" id="KW-1133">Transmembrane helix</keyword>
<feature type="domain" description="T-cell immunomodulatory protein TIP C2" evidence="10">
    <location>
        <begin position="449"/>
        <end position="543"/>
    </location>
</feature>
<dbReference type="PANTHER" id="PTHR13412">
    <property type="entry name" value="T-CELL IMMUNOMODULATORY PROTEIN HOMOLOG"/>
    <property type="match status" value="1"/>
</dbReference>
<keyword evidence="6 8" id="KW-0472">Membrane</keyword>
<reference evidence="12" key="1">
    <citation type="submission" date="2023-01" db="EMBL/GenBank/DDBJ databases">
        <title>Key to firefly adult light organ development and bioluminescence: homeobox transcription factors regulate luciferase expression and transportation to peroxisome.</title>
        <authorList>
            <person name="Fu X."/>
        </authorList>
    </citation>
    <scope>NUCLEOTIDE SEQUENCE [LARGE SCALE GENOMIC DNA]</scope>
</reference>
<accession>A0AAN7S7U9</accession>
<keyword evidence="3 8" id="KW-0812">Transmembrane</keyword>
<protein>
    <recommendedName>
        <fullName evidence="10">T-cell immunomodulatory protein TIP C2 domain-containing protein</fullName>
    </recommendedName>
</protein>
<sequence length="595" mass="67622">MHYIYKFILLSILALHGKCSDITNLVFGSITDGMPAAFGDFDSDELTDVFVLRNNGKTVEILLGNDEEPLLRRAKPYPLQCEFKNLITSVVPGDFDGDALMDVLVTTIERASEKDDSHRKSITSVYIIWGGATYLNCSKNDESMLSLIGQPLALDYNQDMIIDLFGVDTKGKRTFWIFNSNRDAPVKIPMLEHHTAELMQPHAHAFLDLNEDFMPDLFLTTKEDFEIWYGNETHQFSTSKKIKHPPKAEIIGQSIFIDVELQGRMDLVTPVCYDKYCKNSTLLVFYEGKWYNLEIDFKDSNNNVWGFALRNGKKYTNAITLHSGDFNMDGYPDILATLELSQSSDTQSFLFENVPCEGGCNNFSRTYKIQWNALRPFKNGSVVGVFFDFYQDGILDVILVEHNHTDYKTVAFKNSLDYDANFIKLMVLTGLTNKNNHMIDGRVGKKRRTYGTNLPGPSISYRTTTQEGNSRHAISAQLPQSAHFSLNLPYTIFGLGRTPNFVDTLTVGLSNHFKDWTQIIPNSQMVVIPWPTDQPTKWKAQLFVTPSKVILTSVAALTGVCGLITILIGVLHWKERQEDKRERLQESHRFHFDAM</sequence>
<evidence type="ECO:0000256" key="6">
    <source>
        <dbReference type="ARBA" id="ARBA00023136"/>
    </source>
</evidence>
<dbReference type="InterPro" id="IPR057089">
    <property type="entry name" value="C2_TIP"/>
</dbReference>
<evidence type="ECO:0000313" key="11">
    <source>
        <dbReference type="EMBL" id="KAK4876181.1"/>
    </source>
</evidence>
<dbReference type="Proteomes" id="UP001353858">
    <property type="component" value="Unassembled WGS sequence"/>
</dbReference>
<dbReference type="PANTHER" id="PTHR13412:SF0">
    <property type="entry name" value="T-CELL IMMUNOMODULATORY PROTEIN"/>
    <property type="match status" value="1"/>
</dbReference>
<organism evidence="11 12">
    <name type="scientific">Aquatica leii</name>
    <dbReference type="NCBI Taxonomy" id="1421715"/>
    <lineage>
        <taxon>Eukaryota</taxon>
        <taxon>Metazoa</taxon>
        <taxon>Ecdysozoa</taxon>
        <taxon>Arthropoda</taxon>
        <taxon>Hexapoda</taxon>
        <taxon>Insecta</taxon>
        <taxon>Pterygota</taxon>
        <taxon>Neoptera</taxon>
        <taxon>Endopterygota</taxon>
        <taxon>Coleoptera</taxon>
        <taxon>Polyphaga</taxon>
        <taxon>Elateriformia</taxon>
        <taxon>Elateroidea</taxon>
        <taxon>Lampyridae</taxon>
        <taxon>Luciolinae</taxon>
        <taxon>Aquatica</taxon>
    </lineage>
</organism>
<comment type="similarity">
    <text evidence="2">Belongs to the TIP family.</text>
</comment>
<keyword evidence="12" id="KW-1185">Reference proteome</keyword>
<dbReference type="Pfam" id="PF13517">
    <property type="entry name" value="FG-GAP_3"/>
    <property type="match status" value="1"/>
</dbReference>
<evidence type="ECO:0000256" key="2">
    <source>
        <dbReference type="ARBA" id="ARBA00006496"/>
    </source>
</evidence>
<dbReference type="EMBL" id="JARPUR010000005">
    <property type="protein sequence ID" value="KAK4876181.1"/>
    <property type="molecule type" value="Genomic_DNA"/>
</dbReference>
<evidence type="ECO:0000313" key="12">
    <source>
        <dbReference type="Proteomes" id="UP001353858"/>
    </source>
</evidence>
<feature type="signal peptide" evidence="9">
    <location>
        <begin position="1"/>
        <end position="19"/>
    </location>
</feature>
<dbReference type="AlphaFoldDB" id="A0AAN7S7U9"/>
<name>A0AAN7S7U9_9COLE</name>
<evidence type="ECO:0000256" key="5">
    <source>
        <dbReference type="ARBA" id="ARBA00022989"/>
    </source>
</evidence>
<keyword evidence="4 9" id="KW-0732">Signal</keyword>
<dbReference type="Pfam" id="PF23122">
    <property type="entry name" value="C2_ITFG1"/>
    <property type="match status" value="1"/>
</dbReference>
<evidence type="ECO:0000259" key="10">
    <source>
        <dbReference type="Pfam" id="PF23122"/>
    </source>
</evidence>
<dbReference type="GO" id="GO:0005886">
    <property type="term" value="C:plasma membrane"/>
    <property type="evidence" value="ECO:0007669"/>
    <property type="project" value="TreeGrafter"/>
</dbReference>
<dbReference type="InterPro" id="IPR028994">
    <property type="entry name" value="Integrin_alpha_N"/>
</dbReference>
<comment type="caution">
    <text evidence="11">The sequence shown here is derived from an EMBL/GenBank/DDBJ whole genome shotgun (WGS) entry which is preliminary data.</text>
</comment>
<evidence type="ECO:0000256" key="8">
    <source>
        <dbReference type="SAM" id="Phobius"/>
    </source>
</evidence>
<feature type="chain" id="PRO_5042906181" description="T-cell immunomodulatory protein TIP C2 domain-containing protein" evidence="9">
    <location>
        <begin position="20"/>
        <end position="595"/>
    </location>
</feature>
<evidence type="ECO:0000256" key="4">
    <source>
        <dbReference type="ARBA" id="ARBA00022729"/>
    </source>
</evidence>
<dbReference type="InterPro" id="IPR024881">
    <property type="entry name" value="Tip"/>
</dbReference>
<evidence type="ECO:0000256" key="3">
    <source>
        <dbReference type="ARBA" id="ARBA00022692"/>
    </source>
</evidence>